<protein>
    <submittedName>
        <fullName evidence="1">Uncharacterized protein</fullName>
    </submittedName>
</protein>
<dbReference type="AlphaFoldDB" id="A0AAN6MWI0"/>
<evidence type="ECO:0000313" key="2">
    <source>
        <dbReference type="Proteomes" id="UP001303473"/>
    </source>
</evidence>
<gene>
    <name evidence="1" type="ORF">QBC46DRAFT_401837</name>
</gene>
<evidence type="ECO:0000313" key="1">
    <source>
        <dbReference type="EMBL" id="KAK3933548.1"/>
    </source>
</evidence>
<proteinExistence type="predicted"/>
<dbReference type="EMBL" id="MU854141">
    <property type="protein sequence ID" value="KAK3933548.1"/>
    <property type="molecule type" value="Genomic_DNA"/>
</dbReference>
<name>A0AAN6MWI0_9PEZI</name>
<sequence>MNGKECKRYDMEELMREHKVDYWGETPKLIKRRQRAHAKWRSWVNERRKRMEGLELDNNQPVTIIMRM</sequence>
<organism evidence="1 2">
    <name type="scientific">Diplogelasinospora grovesii</name>
    <dbReference type="NCBI Taxonomy" id="303347"/>
    <lineage>
        <taxon>Eukaryota</taxon>
        <taxon>Fungi</taxon>
        <taxon>Dikarya</taxon>
        <taxon>Ascomycota</taxon>
        <taxon>Pezizomycotina</taxon>
        <taxon>Sordariomycetes</taxon>
        <taxon>Sordariomycetidae</taxon>
        <taxon>Sordariales</taxon>
        <taxon>Diplogelasinosporaceae</taxon>
        <taxon>Diplogelasinospora</taxon>
    </lineage>
</organism>
<reference evidence="2" key="1">
    <citation type="journal article" date="2023" name="Mol. Phylogenet. Evol.">
        <title>Genome-scale phylogeny and comparative genomics of the fungal order Sordariales.</title>
        <authorList>
            <person name="Hensen N."/>
            <person name="Bonometti L."/>
            <person name="Westerberg I."/>
            <person name="Brannstrom I.O."/>
            <person name="Guillou S."/>
            <person name="Cros-Aarteil S."/>
            <person name="Calhoun S."/>
            <person name="Haridas S."/>
            <person name="Kuo A."/>
            <person name="Mondo S."/>
            <person name="Pangilinan J."/>
            <person name="Riley R."/>
            <person name="LaButti K."/>
            <person name="Andreopoulos B."/>
            <person name="Lipzen A."/>
            <person name="Chen C."/>
            <person name="Yan M."/>
            <person name="Daum C."/>
            <person name="Ng V."/>
            <person name="Clum A."/>
            <person name="Steindorff A."/>
            <person name="Ohm R.A."/>
            <person name="Martin F."/>
            <person name="Silar P."/>
            <person name="Natvig D.O."/>
            <person name="Lalanne C."/>
            <person name="Gautier V."/>
            <person name="Ament-Velasquez S.L."/>
            <person name="Kruys A."/>
            <person name="Hutchinson M.I."/>
            <person name="Powell A.J."/>
            <person name="Barry K."/>
            <person name="Miller A.N."/>
            <person name="Grigoriev I.V."/>
            <person name="Debuchy R."/>
            <person name="Gladieux P."/>
            <person name="Hiltunen Thoren M."/>
            <person name="Johannesson H."/>
        </authorList>
    </citation>
    <scope>NUCLEOTIDE SEQUENCE [LARGE SCALE GENOMIC DNA]</scope>
    <source>
        <strain evidence="2">CBS 340.73</strain>
    </source>
</reference>
<accession>A0AAN6MWI0</accession>
<dbReference type="Proteomes" id="UP001303473">
    <property type="component" value="Unassembled WGS sequence"/>
</dbReference>
<comment type="caution">
    <text evidence="1">The sequence shown here is derived from an EMBL/GenBank/DDBJ whole genome shotgun (WGS) entry which is preliminary data.</text>
</comment>
<keyword evidence="2" id="KW-1185">Reference proteome</keyword>